<dbReference type="AlphaFoldDB" id="A0A2M7SC13"/>
<dbReference type="Pfam" id="PF02780">
    <property type="entry name" value="Transketolase_C"/>
    <property type="match status" value="1"/>
</dbReference>
<protein>
    <submittedName>
        <fullName evidence="5">Alpha-ketoacid dehydrogenase subunit beta</fullName>
    </submittedName>
</protein>
<dbReference type="SMART" id="SM00861">
    <property type="entry name" value="Transket_pyr"/>
    <property type="match status" value="1"/>
</dbReference>
<gene>
    <name evidence="5" type="ORF">COY52_05570</name>
</gene>
<evidence type="ECO:0000313" key="5">
    <source>
        <dbReference type="EMBL" id="PIZ17000.1"/>
    </source>
</evidence>
<dbReference type="EMBL" id="PFMR01000150">
    <property type="protein sequence ID" value="PIZ17000.1"/>
    <property type="molecule type" value="Genomic_DNA"/>
</dbReference>
<reference evidence="6" key="1">
    <citation type="submission" date="2017-09" db="EMBL/GenBank/DDBJ databases">
        <title>Depth-based differentiation of microbial function through sediment-hosted aquifers and enrichment of novel symbionts in the deep terrestrial subsurface.</title>
        <authorList>
            <person name="Probst A.J."/>
            <person name="Ladd B."/>
            <person name="Jarett J.K."/>
            <person name="Geller-Mcgrath D.E."/>
            <person name="Sieber C.M.K."/>
            <person name="Emerson J.B."/>
            <person name="Anantharaman K."/>
            <person name="Thomas B.C."/>
            <person name="Malmstrom R."/>
            <person name="Stieglmeier M."/>
            <person name="Klingl A."/>
            <person name="Woyke T."/>
            <person name="Ryan C.M."/>
            <person name="Banfield J.F."/>
        </authorList>
    </citation>
    <scope>NUCLEOTIDE SEQUENCE [LARGE SCALE GENOMIC DNA]</scope>
</reference>
<evidence type="ECO:0000256" key="1">
    <source>
        <dbReference type="ARBA" id="ARBA00001964"/>
    </source>
</evidence>
<dbReference type="InterPro" id="IPR033248">
    <property type="entry name" value="Transketolase_C"/>
</dbReference>
<evidence type="ECO:0000313" key="6">
    <source>
        <dbReference type="Proteomes" id="UP000229307"/>
    </source>
</evidence>
<dbReference type="Proteomes" id="UP000229307">
    <property type="component" value="Unassembled WGS sequence"/>
</dbReference>
<dbReference type="SUPFAM" id="SSF52518">
    <property type="entry name" value="Thiamin diphosphate-binding fold (THDP-binding)"/>
    <property type="match status" value="1"/>
</dbReference>
<proteinExistence type="predicted"/>
<dbReference type="FunFam" id="3.40.50.920:FF:000001">
    <property type="entry name" value="Pyruvate dehydrogenase E1 beta subunit"/>
    <property type="match status" value="1"/>
</dbReference>
<dbReference type="NCBIfam" id="NF006667">
    <property type="entry name" value="PRK09212.1"/>
    <property type="match status" value="1"/>
</dbReference>
<evidence type="ECO:0000259" key="4">
    <source>
        <dbReference type="SMART" id="SM00861"/>
    </source>
</evidence>
<dbReference type="GO" id="GO:0016491">
    <property type="term" value="F:oxidoreductase activity"/>
    <property type="evidence" value="ECO:0007669"/>
    <property type="project" value="UniProtKB-KW"/>
</dbReference>
<dbReference type="CDD" id="cd07036">
    <property type="entry name" value="TPP_PYR_E1-PDHc-beta_like"/>
    <property type="match status" value="1"/>
</dbReference>
<dbReference type="Gene3D" id="3.40.50.920">
    <property type="match status" value="1"/>
</dbReference>
<comment type="cofactor">
    <cofactor evidence="1">
        <name>thiamine diphosphate</name>
        <dbReference type="ChEBI" id="CHEBI:58937"/>
    </cofactor>
</comment>
<dbReference type="InterPro" id="IPR009014">
    <property type="entry name" value="Transketo_C/PFOR_II"/>
</dbReference>
<evidence type="ECO:0000256" key="2">
    <source>
        <dbReference type="ARBA" id="ARBA00023002"/>
    </source>
</evidence>
<feature type="domain" description="Transketolase-like pyrimidine-binding" evidence="4">
    <location>
        <begin position="4"/>
        <end position="179"/>
    </location>
</feature>
<dbReference type="PANTHER" id="PTHR43257">
    <property type="entry name" value="PYRUVATE DEHYDROGENASE E1 COMPONENT BETA SUBUNIT"/>
    <property type="match status" value="1"/>
</dbReference>
<dbReference type="FunFam" id="3.40.50.970:FF:000001">
    <property type="entry name" value="Pyruvate dehydrogenase E1 beta subunit"/>
    <property type="match status" value="1"/>
</dbReference>
<dbReference type="InterPro" id="IPR005475">
    <property type="entry name" value="Transketolase-like_Pyr-bd"/>
</dbReference>
<evidence type="ECO:0000256" key="3">
    <source>
        <dbReference type="ARBA" id="ARBA00023052"/>
    </source>
</evidence>
<dbReference type="SUPFAM" id="SSF52922">
    <property type="entry name" value="TK C-terminal domain-like"/>
    <property type="match status" value="1"/>
</dbReference>
<name>A0A2M7SC13_9BACT</name>
<dbReference type="InterPro" id="IPR029061">
    <property type="entry name" value="THDP-binding"/>
</dbReference>
<accession>A0A2M7SC13</accession>
<keyword evidence="2" id="KW-0560">Oxidoreductase</keyword>
<keyword evidence="3" id="KW-0786">Thiamine pyrophosphate</keyword>
<dbReference type="Pfam" id="PF02779">
    <property type="entry name" value="Transket_pyr"/>
    <property type="match status" value="1"/>
</dbReference>
<comment type="caution">
    <text evidence="5">The sequence shown here is derived from an EMBL/GenBank/DDBJ whole genome shotgun (WGS) entry which is preliminary data.</text>
</comment>
<organism evidence="5 6">
    <name type="scientific">Candidatus Desantisbacteria bacterium CG_4_10_14_0_8_um_filter_48_22</name>
    <dbReference type="NCBI Taxonomy" id="1974543"/>
    <lineage>
        <taxon>Bacteria</taxon>
        <taxon>Candidatus Desantisiibacteriota</taxon>
    </lineage>
</organism>
<dbReference type="Gene3D" id="3.40.50.970">
    <property type="match status" value="1"/>
</dbReference>
<dbReference type="PANTHER" id="PTHR43257:SF2">
    <property type="entry name" value="PYRUVATE DEHYDROGENASE E1 COMPONENT SUBUNIT BETA"/>
    <property type="match status" value="1"/>
</dbReference>
<sequence>MREIAYWQALNEALQEEMERDPNVFLLGEDIGVYGGAYGVTRGLLEKYGPERVMDTAISESAITGAAIGAAMMGKRPVAEIMYVDFMGQAMDQLCNQAAKIRYMFGGKFKAPMVMRTEGGAGRTLGAHHSQSLEHWFTGIPGLKVVMPSTPADAKGLLKASIRDDNPVVFIEHKMLYKEKGPVPDGDHVVPLGVADVKRQGKDVTVVSYSRTVLVALEAAKILEAEGIDVEVIDVRTLAPLDIKTIVDSVKKTNRAVVAHEACKTGGFGGEIGMQIIENAFDYLDGPVKRVAAIDVPIPKSPVLEQYVIPTKDSIIKAVKEALA</sequence>